<dbReference type="RefSeq" id="WP_200390573.1">
    <property type="nucleotide sequence ID" value="NZ_JAENIO010000005.1"/>
</dbReference>
<dbReference type="EMBL" id="JAENIO010000005">
    <property type="protein sequence ID" value="MBK1833143.1"/>
    <property type="molecule type" value="Genomic_DNA"/>
</dbReference>
<dbReference type="PANTHER" id="PTHR43283">
    <property type="entry name" value="BETA-LACTAMASE-RELATED"/>
    <property type="match status" value="1"/>
</dbReference>
<proteinExistence type="predicted"/>
<dbReference type="PANTHER" id="PTHR43283:SF3">
    <property type="entry name" value="BETA-LACTAMASE FAMILY PROTEIN (AFU_ORTHOLOGUE AFUA_5G07500)"/>
    <property type="match status" value="1"/>
</dbReference>
<dbReference type="InterPro" id="IPR012338">
    <property type="entry name" value="Beta-lactam/transpept-like"/>
</dbReference>
<sequence>MMKRLFTVGAALFLSGPIFGKNEKIITAMEEQMAAGEMAGVVTLVGGREGTRHLAAQGWANREEQREMKPDDLFWIASMTKPVTGVAVMMLVEDGQVSLDDPISKYCPEFAELKNAEGEKREVTLRQCLNHTAGLSELNGQEQGRISKLHELTALVAQKPLQFEPGSRWQYSQTGINTAGRVVEVVSGVELPEFFEKRIFAPLGMGDTTFYPSQEQQKRLATSYRKEGEELLASEIHFLRGKPLEDESRLPLANGGLFSTAEDYGQFARCLLRGGELDGERLLKEESVETLRTVNTGDLAVGFTPGNGWAVGCCVIREPQGVSESLSPGTYGHGGAYGTQAWFDPVAGNYQLLFVQRANFPNSDDSPVRKALHAAAAQ</sequence>
<name>A0A934RPK3_9BACT</name>
<comment type="caution">
    <text evidence="2">The sequence shown here is derived from an EMBL/GenBank/DDBJ whole genome shotgun (WGS) entry which is preliminary data.</text>
</comment>
<organism evidence="2 3">
    <name type="scientific">Roseibacillus ishigakijimensis</name>
    <dbReference type="NCBI Taxonomy" id="454146"/>
    <lineage>
        <taxon>Bacteria</taxon>
        <taxon>Pseudomonadati</taxon>
        <taxon>Verrucomicrobiota</taxon>
        <taxon>Verrucomicrobiia</taxon>
        <taxon>Verrucomicrobiales</taxon>
        <taxon>Verrucomicrobiaceae</taxon>
        <taxon>Roseibacillus</taxon>
    </lineage>
</organism>
<dbReference type="Proteomes" id="UP000604083">
    <property type="component" value="Unassembled WGS sequence"/>
</dbReference>
<keyword evidence="3" id="KW-1185">Reference proteome</keyword>
<gene>
    <name evidence="2" type="ORF">JIN78_03635</name>
</gene>
<dbReference type="InterPro" id="IPR001466">
    <property type="entry name" value="Beta-lactam-related"/>
</dbReference>
<reference evidence="2" key="1">
    <citation type="submission" date="2021-01" db="EMBL/GenBank/DDBJ databases">
        <title>Modified the classification status of verrucomicrobia.</title>
        <authorList>
            <person name="Feng X."/>
        </authorList>
    </citation>
    <scope>NUCLEOTIDE SEQUENCE</scope>
    <source>
        <strain evidence="2">KCTC 12986</strain>
    </source>
</reference>
<dbReference type="InterPro" id="IPR050789">
    <property type="entry name" value="Diverse_Enzym_Activities"/>
</dbReference>
<protein>
    <submittedName>
        <fullName evidence="2">Beta-lactamase family protein</fullName>
    </submittedName>
</protein>
<evidence type="ECO:0000313" key="3">
    <source>
        <dbReference type="Proteomes" id="UP000604083"/>
    </source>
</evidence>
<dbReference type="Pfam" id="PF00144">
    <property type="entry name" value="Beta-lactamase"/>
    <property type="match status" value="1"/>
</dbReference>
<dbReference type="SUPFAM" id="SSF56601">
    <property type="entry name" value="beta-lactamase/transpeptidase-like"/>
    <property type="match status" value="1"/>
</dbReference>
<evidence type="ECO:0000259" key="1">
    <source>
        <dbReference type="Pfam" id="PF00144"/>
    </source>
</evidence>
<feature type="domain" description="Beta-lactamase-related" evidence="1">
    <location>
        <begin position="28"/>
        <end position="365"/>
    </location>
</feature>
<accession>A0A934RPK3</accession>
<evidence type="ECO:0000313" key="2">
    <source>
        <dbReference type="EMBL" id="MBK1833143.1"/>
    </source>
</evidence>
<dbReference type="AlphaFoldDB" id="A0A934RPK3"/>
<dbReference type="Gene3D" id="3.40.710.10">
    <property type="entry name" value="DD-peptidase/beta-lactamase superfamily"/>
    <property type="match status" value="1"/>
</dbReference>